<dbReference type="AlphaFoldDB" id="X1PXS4"/>
<organism evidence="1">
    <name type="scientific">marine sediment metagenome</name>
    <dbReference type="NCBI Taxonomy" id="412755"/>
    <lineage>
        <taxon>unclassified sequences</taxon>
        <taxon>metagenomes</taxon>
        <taxon>ecological metagenomes</taxon>
    </lineage>
</organism>
<accession>X1PXS4</accession>
<sequence>MNFEAGPDFDFGGDSFEPVELNEGVAFKVFGCDVTECPGYGIVDVAGEVEEAGHIFLRAAV</sequence>
<comment type="caution">
    <text evidence="1">The sequence shown here is derived from an EMBL/GenBank/DDBJ whole genome shotgun (WGS) entry which is preliminary data.</text>
</comment>
<gene>
    <name evidence="1" type="ORF">S12H4_07726</name>
</gene>
<evidence type="ECO:0000313" key="1">
    <source>
        <dbReference type="EMBL" id="GAI61082.1"/>
    </source>
</evidence>
<dbReference type="EMBL" id="BARW01002889">
    <property type="protein sequence ID" value="GAI61082.1"/>
    <property type="molecule type" value="Genomic_DNA"/>
</dbReference>
<name>X1PXS4_9ZZZZ</name>
<protein>
    <submittedName>
        <fullName evidence="1">Uncharacterized protein</fullName>
    </submittedName>
</protein>
<proteinExistence type="predicted"/>
<reference evidence="1" key="1">
    <citation type="journal article" date="2014" name="Front. Microbiol.">
        <title>High frequency of phylogenetically diverse reductive dehalogenase-homologous genes in deep subseafloor sedimentary metagenomes.</title>
        <authorList>
            <person name="Kawai M."/>
            <person name="Futagami T."/>
            <person name="Toyoda A."/>
            <person name="Takaki Y."/>
            <person name="Nishi S."/>
            <person name="Hori S."/>
            <person name="Arai W."/>
            <person name="Tsubouchi T."/>
            <person name="Morono Y."/>
            <person name="Uchiyama I."/>
            <person name="Ito T."/>
            <person name="Fujiyama A."/>
            <person name="Inagaki F."/>
            <person name="Takami H."/>
        </authorList>
    </citation>
    <scope>NUCLEOTIDE SEQUENCE</scope>
    <source>
        <strain evidence="1">Expedition CK06-06</strain>
    </source>
</reference>